<comment type="caution">
    <text evidence="2">The sequence shown here is derived from an EMBL/GenBank/DDBJ whole genome shotgun (WGS) entry which is preliminary data.</text>
</comment>
<dbReference type="RefSeq" id="XP_067919146.1">
    <property type="nucleotide sequence ID" value="XM_068068872.1"/>
</dbReference>
<dbReference type="GeneID" id="94432083"/>
<name>A0A2C6KLQ6_9APIC</name>
<dbReference type="EMBL" id="MIGC01004992">
    <property type="protein sequence ID" value="PHJ17425.1"/>
    <property type="molecule type" value="Genomic_DNA"/>
</dbReference>
<feature type="compositionally biased region" description="Basic and acidic residues" evidence="1">
    <location>
        <begin position="43"/>
        <end position="53"/>
    </location>
</feature>
<sequence length="129" mass="14348">MRDALFPPSSYPQSPSSSSSSSEKQTSSSSSSSSQKSFGETGRGGEGEREKKISSPRGLLSEMFSKTQKNLSSTSKPSPSNAIKTALWEEVKQAMRGVKEVFFLNIKLWLMNKVMSLLNKLIQRLLRRR</sequence>
<dbReference type="VEuPathDB" id="ToxoDB:CSUI_008747"/>
<accession>A0A2C6KLQ6</accession>
<dbReference type="AlphaFoldDB" id="A0A2C6KLQ6"/>
<evidence type="ECO:0000256" key="1">
    <source>
        <dbReference type="SAM" id="MobiDB-lite"/>
    </source>
</evidence>
<feature type="compositionally biased region" description="Low complexity" evidence="1">
    <location>
        <begin position="7"/>
        <end position="40"/>
    </location>
</feature>
<feature type="compositionally biased region" description="Polar residues" evidence="1">
    <location>
        <begin position="64"/>
        <end position="82"/>
    </location>
</feature>
<feature type="region of interest" description="Disordered" evidence="1">
    <location>
        <begin position="1"/>
        <end position="82"/>
    </location>
</feature>
<proteinExistence type="predicted"/>
<evidence type="ECO:0000313" key="3">
    <source>
        <dbReference type="Proteomes" id="UP000221165"/>
    </source>
</evidence>
<organism evidence="2 3">
    <name type="scientific">Cystoisospora suis</name>
    <dbReference type="NCBI Taxonomy" id="483139"/>
    <lineage>
        <taxon>Eukaryota</taxon>
        <taxon>Sar</taxon>
        <taxon>Alveolata</taxon>
        <taxon>Apicomplexa</taxon>
        <taxon>Conoidasida</taxon>
        <taxon>Coccidia</taxon>
        <taxon>Eucoccidiorida</taxon>
        <taxon>Eimeriorina</taxon>
        <taxon>Sarcocystidae</taxon>
        <taxon>Cystoisospora</taxon>
    </lineage>
</organism>
<evidence type="ECO:0000313" key="2">
    <source>
        <dbReference type="EMBL" id="PHJ17425.1"/>
    </source>
</evidence>
<keyword evidence="3" id="KW-1185">Reference proteome</keyword>
<protein>
    <submittedName>
        <fullName evidence="2">Uncharacterized protein</fullName>
    </submittedName>
</protein>
<dbReference type="Proteomes" id="UP000221165">
    <property type="component" value="Unassembled WGS sequence"/>
</dbReference>
<reference evidence="2 3" key="1">
    <citation type="journal article" date="2017" name="Int. J. Parasitol.">
        <title>The genome of the protozoan parasite Cystoisospora suis and a reverse vaccinology approach to identify vaccine candidates.</title>
        <authorList>
            <person name="Palmieri N."/>
            <person name="Shrestha A."/>
            <person name="Ruttkowski B."/>
            <person name="Beck T."/>
            <person name="Vogl C."/>
            <person name="Tomley F."/>
            <person name="Blake D.P."/>
            <person name="Joachim A."/>
        </authorList>
    </citation>
    <scope>NUCLEOTIDE SEQUENCE [LARGE SCALE GENOMIC DNA]</scope>
    <source>
        <strain evidence="2 3">Wien I</strain>
    </source>
</reference>
<gene>
    <name evidence="2" type="ORF">CSUI_008747</name>
</gene>